<dbReference type="InterPro" id="IPR009061">
    <property type="entry name" value="DNA-bd_dom_put_sf"/>
</dbReference>
<keyword evidence="5" id="KW-0805">Transcription regulation</keyword>
<evidence type="ECO:0000256" key="7">
    <source>
        <dbReference type="ARBA" id="ARBA00023163"/>
    </source>
</evidence>
<dbReference type="RefSeq" id="WP_276094589.1">
    <property type="nucleotide sequence ID" value="NZ_JARJBC010000012.1"/>
</dbReference>
<feature type="domain" description="HTH merR-type" evidence="9">
    <location>
        <begin position="10"/>
        <end position="78"/>
    </location>
</feature>
<dbReference type="EMBL" id="JARJBC010000012">
    <property type="protein sequence ID" value="MDF3291393.1"/>
    <property type="molecule type" value="Genomic_DNA"/>
</dbReference>
<keyword evidence="7" id="KW-0804">Transcription</keyword>
<keyword evidence="2" id="KW-0479">Metal-binding</keyword>
<evidence type="ECO:0000256" key="4">
    <source>
        <dbReference type="ARBA" id="ARBA00023014"/>
    </source>
</evidence>
<keyword evidence="4" id="KW-0411">Iron-sulfur</keyword>
<dbReference type="PANTHER" id="PTHR30204:SF0">
    <property type="entry name" value="REDOX-SENSITIVE TRANSCRIPTIONAL ACTIVATOR SOXR"/>
    <property type="match status" value="1"/>
</dbReference>
<evidence type="ECO:0000256" key="6">
    <source>
        <dbReference type="ARBA" id="ARBA00023125"/>
    </source>
</evidence>
<evidence type="ECO:0000256" key="5">
    <source>
        <dbReference type="ARBA" id="ARBA00023015"/>
    </source>
</evidence>
<accession>A0ABT5ZNI3</accession>
<dbReference type="Proteomes" id="UP001216579">
    <property type="component" value="Unassembled WGS sequence"/>
</dbReference>
<dbReference type="SMART" id="SM00422">
    <property type="entry name" value="HTH_MERR"/>
    <property type="match status" value="1"/>
</dbReference>
<evidence type="ECO:0000313" key="10">
    <source>
        <dbReference type="EMBL" id="MDF3291393.1"/>
    </source>
</evidence>
<evidence type="ECO:0000313" key="11">
    <source>
        <dbReference type="Proteomes" id="UP001216579"/>
    </source>
</evidence>
<gene>
    <name evidence="10" type="primary">soxR</name>
    <name evidence="10" type="ORF">P3G67_19555</name>
</gene>
<keyword evidence="11" id="KW-1185">Reference proteome</keyword>
<dbReference type="PRINTS" id="PR00040">
    <property type="entry name" value="HTHMERR"/>
</dbReference>
<sequence>MSGVSWQAKELTIGELSERSGVPASAPRFYERRGLIDSSRTSGNQRRCARDTLRRVAFIRVSQGVGMPLATIREALALLPEGRTPSKEDWACVSEHWRQDLTERIRQMTMLLEKLTDRIGCGCLTLERCALANPCDVLGQQGSGARRFEGQTVRGSEPAIAPTGESAGTPPRRPGLSGGTSGLPSRG</sequence>
<organism evidence="10 11">
    <name type="scientific">Streptomyces silvisoli</name>
    <dbReference type="NCBI Taxonomy" id="3034235"/>
    <lineage>
        <taxon>Bacteria</taxon>
        <taxon>Bacillati</taxon>
        <taxon>Actinomycetota</taxon>
        <taxon>Actinomycetes</taxon>
        <taxon>Kitasatosporales</taxon>
        <taxon>Streptomycetaceae</taxon>
        <taxon>Streptomyces</taxon>
    </lineage>
</organism>
<keyword evidence="1" id="KW-0001">2Fe-2S</keyword>
<feature type="region of interest" description="Disordered" evidence="8">
    <location>
        <begin position="146"/>
        <end position="187"/>
    </location>
</feature>
<dbReference type="Gene3D" id="1.10.1660.10">
    <property type="match status" value="1"/>
</dbReference>
<evidence type="ECO:0000256" key="3">
    <source>
        <dbReference type="ARBA" id="ARBA00023004"/>
    </source>
</evidence>
<evidence type="ECO:0000256" key="8">
    <source>
        <dbReference type="SAM" id="MobiDB-lite"/>
    </source>
</evidence>
<evidence type="ECO:0000259" key="9">
    <source>
        <dbReference type="PROSITE" id="PS50937"/>
    </source>
</evidence>
<keyword evidence="3" id="KW-0408">Iron</keyword>
<name>A0ABT5ZNI3_9ACTN</name>
<reference evidence="10 11" key="1">
    <citation type="submission" date="2023-03" db="EMBL/GenBank/DDBJ databases">
        <title>Draft genome sequence of Streptomyces sp. RB6PN23 isolated from peat swamp forest in Thailand.</title>
        <authorList>
            <person name="Klaysubun C."/>
            <person name="Duangmal K."/>
        </authorList>
    </citation>
    <scope>NUCLEOTIDE SEQUENCE [LARGE SCALE GENOMIC DNA]</scope>
    <source>
        <strain evidence="10 11">RB6PN23</strain>
    </source>
</reference>
<dbReference type="SUPFAM" id="SSF46955">
    <property type="entry name" value="Putative DNA-binding domain"/>
    <property type="match status" value="1"/>
</dbReference>
<dbReference type="InterPro" id="IPR010211">
    <property type="entry name" value="Redox-sen_tscrpt-act_SoxR"/>
</dbReference>
<dbReference type="InterPro" id="IPR015358">
    <property type="entry name" value="Tscrpt_reg_MerR_DNA-bd"/>
</dbReference>
<dbReference type="Pfam" id="PF00376">
    <property type="entry name" value="MerR"/>
    <property type="match status" value="1"/>
</dbReference>
<comment type="caution">
    <text evidence="10">The sequence shown here is derived from an EMBL/GenBank/DDBJ whole genome shotgun (WGS) entry which is preliminary data.</text>
</comment>
<dbReference type="InterPro" id="IPR047057">
    <property type="entry name" value="MerR_fam"/>
</dbReference>
<protein>
    <submittedName>
        <fullName evidence="10">Redox-sensitive transcriptional activator SoxR</fullName>
    </submittedName>
</protein>
<evidence type="ECO:0000256" key="2">
    <source>
        <dbReference type="ARBA" id="ARBA00022723"/>
    </source>
</evidence>
<evidence type="ECO:0000256" key="1">
    <source>
        <dbReference type="ARBA" id="ARBA00022714"/>
    </source>
</evidence>
<dbReference type="PROSITE" id="PS50937">
    <property type="entry name" value="HTH_MERR_2"/>
    <property type="match status" value="1"/>
</dbReference>
<keyword evidence="6" id="KW-0238">DNA-binding</keyword>
<proteinExistence type="predicted"/>
<dbReference type="Pfam" id="PF09278">
    <property type="entry name" value="MerR-DNA-bind"/>
    <property type="match status" value="1"/>
</dbReference>
<dbReference type="InterPro" id="IPR000551">
    <property type="entry name" value="MerR-type_HTH_dom"/>
</dbReference>
<dbReference type="PANTHER" id="PTHR30204">
    <property type="entry name" value="REDOX-CYCLING DRUG-SENSING TRANSCRIPTIONAL ACTIVATOR SOXR"/>
    <property type="match status" value="1"/>
</dbReference>
<dbReference type="NCBIfam" id="TIGR01950">
    <property type="entry name" value="SoxR"/>
    <property type="match status" value="1"/>
</dbReference>